<dbReference type="GO" id="GO:0003676">
    <property type="term" value="F:nucleic acid binding"/>
    <property type="evidence" value="ECO:0007669"/>
    <property type="project" value="InterPro"/>
</dbReference>
<reference evidence="4" key="2">
    <citation type="submission" date="2023-10" db="EMBL/GenBank/DDBJ databases">
        <authorList>
            <person name="Choi B."/>
        </authorList>
    </citation>
    <scope>NUCLEOTIDE SEQUENCE</scope>
    <source>
        <strain evidence="4">UMB0763</strain>
    </source>
</reference>
<dbReference type="GO" id="GO:0016818">
    <property type="term" value="F:hydrolase activity, acting on acid anhydrides, in phosphorus-containing anhydrides"/>
    <property type="evidence" value="ECO:0007669"/>
    <property type="project" value="InterPro"/>
</dbReference>
<evidence type="ECO:0000313" key="5">
    <source>
        <dbReference type="Proteomes" id="UP000234560"/>
    </source>
</evidence>
<evidence type="ECO:0000256" key="1">
    <source>
        <dbReference type="ARBA" id="ARBA00022723"/>
    </source>
</evidence>
<dbReference type="GO" id="GO:0008270">
    <property type="term" value="F:zinc ion binding"/>
    <property type="evidence" value="ECO:0007669"/>
    <property type="project" value="InterPro"/>
</dbReference>
<dbReference type="AlphaFoldDB" id="A0AAF0YRC6"/>
<gene>
    <name evidence="4" type="ORF">CYJ47_12430</name>
</gene>
<reference evidence="4" key="1">
    <citation type="submission" date="2017-12" db="EMBL/GenBank/DDBJ databases">
        <authorList>
            <person name="Thomas-White K."/>
            <person name="Wolfe A.J."/>
        </authorList>
    </citation>
    <scope>NUCLEOTIDE SEQUENCE</scope>
    <source>
        <strain evidence="4">UMB0763</strain>
    </source>
</reference>
<dbReference type="EMBL" id="CP136958">
    <property type="protein sequence ID" value="WOT02035.1"/>
    <property type="molecule type" value="Genomic_DNA"/>
</dbReference>
<evidence type="ECO:0000259" key="3">
    <source>
        <dbReference type="Pfam" id="PF08797"/>
    </source>
</evidence>
<dbReference type="Gene3D" id="3.30.70.2330">
    <property type="match status" value="1"/>
</dbReference>
<sequence length="326" mass="38395">MFRHFFDALLSKKDDKPLDEGDGFFRPQLSSDRDWILPPRIAKKYDRNTFNYKKPYFPSGITGQAYFPYRWRKLSDFPRAVKIVPQPDNTVDCHALKVVHETKQIGWIKAEIAAWLAPYVYLLLQADSECLVYLTEPNTEEWEMSGGHAIRDVQIGVMILPTLEFIWKVFPPQRIWRELDIIWNSLPSDVAERIHKLHWNLDEETATVFKQIGQEKTSYPFALPATEDWIISNYLCWYRRIVYSLQDKRRRADRNIKICQLDKAGLPRKEIATQTGLARSTVASFVRKGRDPKIVKSWMQIRDSIPAEEDELREYIAKNHQPRDPR</sequence>
<proteinExistence type="predicted"/>
<feature type="domain" description="HIRAN" evidence="3">
    <location>
        <begin position="61"/>
        <end position="136"/>
    </location>
</feature>
<name>A0AAF0YRC6_9CORY</name>
<dbReference type="KEGG" id="cpyr:CYJ47_12430"/>
<dbReference type="InterPro" id="IPR014905">
    <property type="entry name" value="HIRAN"/>
</dbReference>
<dbReference type="RefSeq" id="WP_016458609.1">
    <property type="nucleotide sequence ID" value="NZ_CP136958.1"/>
</dbReference>
<keyword evidence="2" id="KW-0378">Hydrolase</keyword>
<dbReference type="Proteomes" id="UP000234560">
    <property type="component" value="Chromosome"/>
</dbReference>
<protein>
    <recommendedName>
        <fullName evidence="3">HIRAN domain-containing protein</fullName>
    </recommendedName>
</protein>
<accession>A0AAF0YRC6</accession>
<dbReference type="Pfam" id="PF08797">
    <property type="entry name" value="HIRAN"/>
    <property type="match status" value="1"/>
</dbReference>
<keyword evidence="1" id="KW-0479">Metal-binding</keyword>
<evidence type="ECO:0000256" key="2">
    <source>
        <dbReference type="ARBA" id="ARBA00022801"/>
    </source>
</evidence>
<evidence type="ECO:0000313" key="4">
    <source>
        <dbReference type="EMBL" id="WOT02035.1"/>
    </source>
</evidence>
<organism evidence="4 5">
    <name type="scientific">Corynebacterium pyruviciproducens</name>
    <dbReference type="NCBI Taxonomy" id="598660"/>
    <lineage>
        <taxon>Bacteria</taxon>
        <taxon>Bacillati</taxon>
        <taxon>Actinomycetota</taxon>
        <taxon>Actinomycetes</taxon>
        <taxon>Mycobacteriales</taxon>
        <taxon>Corynebacteriaceae</taxon>
        <taxon>Corynebacterium</taxon>
    </lineage>
</organism>